<dbReference type="WBParaSite" id="Csp11.Scaffold629.g11873.t1">
    <property type="protein sequence ID" value="Csp11.Scaffold629.g11873.t1"/>
    <property type="gene ID" value="Csp11.Scaffold629.g11873"/>
</dbReference>
<evidence type="ECO:0000313" key="3">
    <source>
        <dbReference type="WBParaSite" id="Csp11.Scaffold629.g11873.t1"/>
    </source>
</evidence>
<evidence type="ECO:0000256" key="1">
    <source>
        <dbReference type="SAM" id="MobiDB-lite"/>
    </source>
</evidence>
<proteinExistence type="predicted"/>
<keyword evidence="2" id="KW-1185">Reference proteome</keyword>
<sequence length="637" mass="75307">MIAEGTDEYNAQLEVAREWFHSQTPVETFRNMCRVMLIKKEFISQMENNPEIMKIMWKSLEDAEKPRDYPIISIDENGEAPSEEVAKWASKQRHCLWKAVLDNCENRYDASAAQLSSCLRISITELNQKLFETQPELLKSYQKYETEWRTMNWFQQTCEVVGITEDRFKMMKTNTKLVEMIVKCAREIALNHGFSEVVNDKWKHDPKLEANGFREDLFRAVFRLVFETIDLRQDLRTEFAEHWFESMEEYAITEKDPEKKANLKFNGESFKKALDRLDPFVIDNGVRMRTSRMKKNFQAVKYEGPDVSDADPKVMEETRRQLEYFRIFGGLIHWKKEDIDEMEKNLEIVELVMNSIANQSFSFDSKEPISDVRFDPAWRTIYESCLHRSGPAVEELRGRMRRSAADYFKEQNGNNPNFEKLRQKKENEWKTSVWFKESCSRLLITKERYQMMKTNPKIVKMIGECAREIALRHGFAEVINNEEKRDPKLTDEEYRKDLFKTMLSQIMTAVDQLDTEFAEHLLESRKVWIEKRNVSEEEKKSLMEYLVYLQNEIDEKDPFVVHNGLKMRSSKLDHEKFKVVKDENGEWKVVDKKDLVMRNKDPKSLEEGSEEEIGEESDEDSEEEPSFLGSMLGRLGL</sequence>
<organism evidence="2 3">
    <name type="scientific">Caenorhabditis tropicalis</name>
    <dbReference type="NCBI Taxonomy" id="1561998"/>
    <lineage>
        <taxon>Eukaryota</taxon>
        <taxon>Metazoa</taxon>
        <taxon>Ecdysozoa</taxon>
        <taxon>Nematoda</taxon>
        <taxon>Chromadorea</taxon>
        <taxon>Rhabditida</taxon>
        <taxon>Rhabditina</taxon>
        <taxon>Rhabditomorpha</taxon>
        <taxon>Rhabditoidea</taxon>
        <taxon>Rhabditidae</taxon>
        <taxon>Peloderinae</taxon>
        <taxon>Caenorhabditis</taxon>
    </lineage>
</organism>
<evidence type="ECO:0000313" key="2">
    <source>
        <dbReference type="Proteomes" id="UP000095282"/>
    </source>
</evidence>
<protein>
    <submittedName>
        <fullName evidence="3">RING-type domain-containing protein</fullName>
    </submittedName>
</protein>
<feature type="region of interest" description="Disordered" evidence="1">
    <location>
        <begin position="598"/>
        <end position="637"/>
    </location>
</feature>
<accession>A0A1I7TUC8</accession>
<dbReference type="Proteomes" id="UP000095282">
    <property type="component" value="Unplaced"/>
</dbReference>
<feature type="compositionally biased region" description="Acidic residues" evidence="1">
    <location>
        <begin position="607"/>
        <end position="625"/>
    </location>
</feature>
<reference evidence="3" key="1">
    <citation type="submission" date="2016-11" db="UniProtKB">
        <authorList>
            <consortium name="WormBaseParasite"/>
        </authorList>
    </citation>
    <scope>IDENTIFICATION</scope>
</reference>
<dbReference type="AlphaFoldDB" id="A0A1I7TUC8"/>
<name>A0A1I7TUC8_9PELO</name>